<name>A0ABD2CRM5_VESMC</name>
<comment type="caution">
    <text evidence="1">The sequence shown here is derived from an EMBL/GenBank/DDBJ whole genome shotgun (WGS) entry which is preliminary data.</text>
</comment>
<sequence length="95" mass="10585">MQQPPSGGTWVGSTCDIWKSLCKLYHNSITRLIRWCGGDALPLGRDIRRPPLTVGPVMSRISTIHISIFAVRMLRKQSEGVIIRWCGGDTLPPVK</sequence>
<dbReference type="EMBL" id="JAYRBN010000035">
    <property type="protein sequence ID" value="KAL2747325.1"/>
    <property type="molecule type" value="Genomic_DNA"/>
</dbReference>
<dbReference type="AlphaFoldDB" id="A0ABD2CRM5"/>
<gene>
    <name evidence="1" type="ORF">V1477_004017</name>
</gene>
<proteinExistence type="predicted"/>
<evidence type="ECO:0000313" key="2">
    <source>
        <dbReference type="Proteomes" id="UP001607303"/>
    </source>
</evidence>
<accession>A0ABD2CRM5</accession>
<protein>
    <submittedName>
        <fullName evidence="1">Uncharacterized protein</fullName>
    </submittedName>
</protein>
<organism evidence="1 2">
    <name type="scientific">Vespula maculifrons</name>
    <name type="common">Eastern yellow jacket</name>
    <name type="synonym">Wasp</name>
    <dbReference type="NCBI Taxonomy" id="7453"/>
    <lineage>
        <taxon>Eukaryota</taxon>
        <taxon>Metazoa</taxon>
        <taxon>Ecdysozoa</taxon>
        <taxon>Arthropoda</taxon>
        <taxon>Hexapoda</taxon>
        <taxon>Insecta</taxon>
        <taxon>Pterygota</taxon>
        <taxon>Neoptera</taxon>
        <taxon>Endopterygota</taxon>
        <taxon>Hymenoptera</taxon>
        <taxon>Apocrita</taxon>
        <taxon>Aculeata</taxon>
        <taxon>Vespoidea</taxon>
        <taxon>Vespidae</taxon>
        <taxon>Vespinae</taxon>
        <taxon>Vespula</taxon>
    </lineage>
</organism>
<evidence type="ECO:0000313" key="1">
    <source>
        <dbReference type="EMBL" id="KAL2747325.1"/>
    </source>
</evidence>
<reference evidence="1 2" key="1">
    <citation type="journal article" date="2024" name="Ann. Entomol. Soc. Am.">
        <title>Genomic analyses of the southern and eastern yellowjacket wasps (Hymenoptera: Vespidae) reveal evolutionary signatures of social life.</title>
        <authorList>
            <person name="Catto M.A."/>
            <person name="Caine P.B."/>
            <person name="Orr S.E."/>
            <person name="Hunt B.G."/>
            <person name="Goodisman M.A.D."/>
        </authorList>
    </citation>
    <scope>NUCLEOTIDE SEQUENCE [LARGE SCALE GENOMIC DNA]</scope>
    <source>
        <strain evidence="1">232</strain>
        <tissue evidence="1">Head and thorax</tissue>
    </source>
</reference>
<dbReference type="Proteomes" id="UP001607303">
    <property type="component" value="Unassembled WGS sequence"/>
</dbReference>
<keyword evidence="2" id="KW-1185">Reference proteome</keyword>